<keyword evidence="5" id="KW-0804">Transcription</keyword>
<feature type="modified residue" description="4-aspartylphosphate" evidence="6">
    <location>
        <position position="68"/>
    </location>
</feature>
<dbReference type="Gene3D" id="1.10.10.10">
    <property type="entry name" value="Winged helix-like DNA-binding domain superfamily/Winged helix DNA-binding domain"/>
    <property type="match status" value="1"/>
</dbReference>
<dbReference type="SUPFAM" id="SSF46894">
    <property type="entry name" value="C-terminal effector domain of the bipartite response regulators"/>
    <property type="match status" value="1"/>
</dbReference>
<feature type="domain" description="Response regulatory" evidence="9">
    <location>
        <begin position="19"/>
        <end position="132"/>
    </location>
</feature>
<feature type="domain" description="OmpR/PhoB-type" evidence="10">
    <location>
        <begin position="167"/>
        <end position="262"/>
    </location>
</feature>
<dbReference type="Gene3D" id="6.10.250.690">
    <property type="match status" value="1"/>
</dbReference>
<accession>A0ABV1NW28</accession>
<sequence length="263" mass="29044">MSVTGSMTNGSGTTTEERRALVVEDDEDIRALIELSLQSQGFAVTTVDNGLAGVETIRTLDPDLVTLDLGLPGIDGIETCRRMRELTDAYVIMITARDEEIDKLLGLETGADDFLAKPFSVRELKARVNVLFRRPRRLPVGEGRAPATGDPAATRPAPAAPAAPPSHEVLDHGPLRVDVDGRRAFRDDRELTLTRTEFDLLTELMRSPARVWSRESLLRSVWGTEWATDTHLVEVHMGNLRRKLGAGRLIHTVRGVGYRMEAL</sequence>
<evidence type="ECO:0000256" key="6">
    <source>
        <dbReference type="PROSITE-ProRule" id="PRU00169"/>
    </source>
</evidence>
<organism evidence="11 12">
    <name type="scientific">Nocardioides kribbensis</name>
    <dbReference type="NCBI Taxonomy" id="305517"/>
    <lineage>
        <taxon>Bacteria</taxon>
        <taxon>Bacillati</taxon>
        <taxon>Actinomycetota</taxon>
        <taxon>Actinomycetes</taxon>
        <taxon>Propionibacteriales</taxon>
        <taxon>Nocardioidaceae</taxon>
        <taxon>Nocardioides</taxon>
    </lineage>
</organism>
<keyword evidence="2" id="KW-0902">Two-component regulatory system</keyword>
<keyword evidence="12" id="KW-1185">Reference proteome</keyword>
<gene>
    <name evidence="11" type="ORF">V6R90_05225</name>
</gene>
<keyword evidence="1 6" id="KW-0597">Phosphoprotein</keyword>
<dbReference type="InterPro" id="IPR036388">
    <property type="entry name" value="WH-like_DNA-bd_sf"/>
</dbReference>
<dbReference type="SMART" id="SM00448">
    <property type="entry name" value="REC"/>
    <property type="match status" value="1"/>
</dbReference>
<comment type="caution">
    <text evidence="11">The sequence shown here is derived from an EMBL/GenBank/DDBJ whole genome shotgun (WGS) entry which is preliminary data.</text>
</comment>
<evidence type="ECO:0000256" key="1">
    <source>
        <dbReference type="ARBA" id="ARBA00022553"/>
    </source>
</evidence>
<evidence type="ECO:0000256" key="8">
    <source>
        <dbReference type="SAM" id="MobiDB-lite"/>
    </source>
</evidence>
<dbReference type="InterPro" id="IPR001789">
    <property type="entry name" value="Sig_transdc_resp-reg_receiver"/>
</dbReference>
<dbReference type="CDD" id="cd00383">
    <property type="entry name" value="trans_reg_C"/>
    <property type="match status" value="1"/>
</dbReference>
<dbReference type="Pfam" id="PF00486">
    <property type="entry name" value="Trans_reg_C"/>
    <property type="match status" value="1"/>
</dbReference>
<evidence type="ECO:0000256" key="4">
    <source>
        <dbReference type="ARBA" id="ARBA00023125"/>
    </source>
</evidence>
<dbReference type="Pfam" id="PF00072">
    <property type="entry name" value="Response_reg"/>
    <property type="match status" value="1"/>
</dbReference>
<dbReference type="PANTHER" id="PTHR48111">
    <property type="entry name" value="REGULATOR OF RPOS"/>
    <property type="match status" value="1"/>
</dbReference>
<dbReference type="RefSeq" id="WP_349803995.1">
    <property type="nucleotide sequence ID" value="NZ_JBEGDP010000003.1"/>
</dbReference>
<evidence type="ECO:0000256" key="5">
    <source>
        <dbReference type="ARBA" id="ARBA00023163"/>
    </source>
</evidence>
<feature type="compositionally biased region" description="Low complexity" evidence="8">
    <location>
        <begin position="143"/>
        <end position="157"/>
    </location>
</feature>
<feature type="region of interest" description="Disordered" evidence="8">
    <location>
        <begin position="139"/>
        <end position="173"/>
    </location>
</feature>
<dbReference type="Proteomes" id="UP001482520">
    <property type="component" value="Unassembled WGS sequence"/>
</dbReference>
<dbReference type="InterPro" id="IPR001867">
    <property type="entry name" value="OmpR/PhoB-type_DNA-bd"/>
</dbReference>
<evidence type="ECO:0000256" key="7">
    <source>
        <dbReference type="PROSITE-ProRule" id="PRU01091"/>
    </source>
</evidence>
<dbReference type="PANTHER" id="PTHR48111:SF1">
    <property type="entry name" value="TWO-COMPONENT RESPONSE REGULATOR ORR33"/>
    <property type="match status" value="1"/>
</dbReference>
<keyword evidence="4 7" id="KW-0238">DNA-binding</keyword>
<dbReference type="InterPro" id="IPR011006">
    <property type="entry name" value="CheY-like_superfamily"/>
</dbReference>
<proteinExistence type="predicted"/>
<protein>
    <submittedName>
        <fullName evidence="11">Response regulator transcription factor</fullName>
    </submittedName>
</protein>
<evidence type="ECO:0000259" key="10">
    <source>
        <dbReference type="PROSITE" id="PS51755"/>
    </source>
</evidence>
<evidence type="ECO:0000313" key="12">
    <source>
        <dbReference type="Proteomes" id="UP001482520"/>
    </source>
</evidence>
<feature type="DNA-binding region" description="OmpR/PhoB-type" evidence="7">
    <location>
        <begin position="167"/>
        <end position="262"/>
    </location>
</feature>
<evidence type="ECO:0000259" key="9">
    <source>
        <dbReference type="PROSITE" id="PS50110"/>
    </source>
</evidence>
<dbReference type="PROSITE" id="PS50110">
    <property type="entry name" value="RESPONSE_REGULATORY"/>
    <property type="match status" value="1"/>
</dbReference>
<evidence type="ECO:0000256" key="2">
    <source>
        <dbReference type="ARBA" id="ARBA00023012"/>
    </source>
</evidence>
<dbReference type="EMBL" id="JBEGDP010000003">
    <property type="protein sequence ID" value="MEQ7846673.1"/>
    <property type="molecule type" value="Genomic_DNA"/>
</dbReference>
<dbReference type="InterPro" id="IPR039420">
    <property type="entry name" value="WalR-like"/>
</dbReference>
<dbReference type="PROSITE" id="PS51755">
    <property type="entry name" value="OMPR_PHOB"/>
    <property type="match status" value="1"/>
</dbReference>
<dbReference type="SUPFAM" id="SSF52172">
    <property type="entry name" value="CheY-like"/>
    <property type="match status" value="1"/>
</dbReference>
<keyword evidence="3" id="KW-0805">Transcription regulation</keyword>
<dbReference type="SMART" id="SM00862">
    <property type="entry name" value="Trans_reg_C"/>
    <property type="match status" value="1"/>
</dbReference>
<reference evidence="11 12" key="1">
    <citation type="submission" date="2024-02" db="EMBL/GenBank/DDBJ databases">
        <title>Full genome sequence of Nocardioides kribbensis.</title>
        <authorList>
            <person name="Poletto B.L."/>
            <person name="Silva G."/>
            <person name="Galante D."/>
            <person name="Campos K.R."/>
            <person name="Santos M.B.N."/>
            <person name="Sacchi C.T."/>
        </authorList>
    </citation>
    <scope>NUCLEOTIDE SEQUENCE [LARGE SCALE GENOMIC DNA]</scope>
    <source>
        <strain evidence="11 12">O4R</strain>
    </source>
</reference>
<evidence type="ECO:0000313" key="11">
    <source>
        <dbReference type="EMBL" id="MEQ7846673.1"/>
    </source>
</evidence>
<dbReference type="InterPro" id="IPR016032">
    <property type="entry name" value="Sig_transdc_resp-reg_C-effctor"/>
</dbReference>
<name>A0ABV1NW28_9ACTN</name>
<dbReference type="Gene3D" id="3.40.50.2300">
    <property type="match status" value="1"/>
</dbReference>
<evidence type="ECO:0000256" key="3">
    <source>
        <dbReference type="ARBA" id="ARBA00023015"/>
    </source>
</evidence>